<protein>
    <recommendedName>
        <fullName evidence="2">TOG domain-containing protein</fullName>
    </recommendedName>
</protein>
<feature type="compositionally biased region" description="Basic residues" evidence="1">
    <location>
        <begin position="18"/>
        <end position="29"/>
    </location>
</feature>
<dbReference type="InterPro" id="IPR024395">
    <property type="entry name" value="CLASP_N_dom"/>
</dbReference>
<feature type="compositionally biased region" description="Basic residues" evidence="1">
    <location>
        <begin position="45"/>
        <end position="54"/>
    </location>
</feature>
<comment type="caution">
    <text evidence="3">The sequence shown here is derived from an EMBL/GenBank/DDBJ whole genome shotgun (WGS) entry which is preliminary data.</text>
</comment>
<dbReference type="GO" id="GO:0005881">
    <property type="term" value="C:cytoplasmic microtubule"/>
    <property type="evidence" value="ECO:0007669"/>
    <property type="project" value="TreeGrafter"/>
</dbReference>
<feature type="region of interest" description="Disordered" evidence="1">
    <location>
        <begin position="1"/>
        <end position="167"/>
    </location>
</feature>
<dbReference type="AlphaFoldDB" id="A0AAW0Q7P3"/>
<evidence type="ECO:0000256" key="1">
    <source>
        <dbReference type="SAM" id="MobiDB-lite"/>
    </source>
</evidence>
<dbReference type="InterPro" id="IPR011989">
    <property type="entry name" value="ARM-like"/>
</dbReference>
<evidence type="ECO:0000313" key="4">
    <source>
        <dbReference type="Proteomes" id="UP001460270"/>
    </source>
</evidence>
<evidence type="ECO:0000259" key="2">
    <source>
        <dbReference type="SMART" id="SM01349"/>
    </source>
</evidence>
<dbReference type="Gene3D" id="1.25.10.10">
    <property type="entry name" value="Leucine-rich Repeat Variant"/>
    <property type="match status" value="1"/>
</dbReference>
<dbReference type="GO" id="GO:0008017">
    <property type="term" value="F:microtubule binding"/>
    <property type="evidence" value="ECO:0007669"/>
    <property type="project" value="TreeGrafter"/>
</dbReference>
<organism evidence="3 4">
    <name type="scientific">Mugilogobius chulae</name>
    <name type="common">yellowstripe goby</name>
    <dbReference type="NCBI Taxonomy" id="88201"/>
    <lineage>
        <taxon>Eukaryota</taxon>
        <taxon>Metazoa</taxon>
        <taxon>Chordata</taxon>
        <taxon>Craniata</taxon>
        <taxon>Vertebrata</taxon>
        <taxon>Euteleostomi</taxon>
        <taxon>Actinopterygii</taxon>
        <taxon>Neopterygii</taxon>
        <taxon>Teleostei</taxon>
        <taxon>Neoteleostei</taxon>
        <taxon>Acanthomorphata</taxon>
        <taxon>Gobiaria</taxon>
        <taxon>Gobiiformes</taxon>
        <taxon>Gobioidei</taxon>
        <taxon>Gobiidae</taxon>
        <taxon>Gobionellinae</taxon>
        <taxon>Mugilogobius</taxon>
    </lineage>
</organism>
<feature type="compositionally biased region" description="Acidic residues" evidence="1">
    <location>
        <begin position="1"/>
        <end position="10"/>
    </location>
</feature>
<dbReference type="SUPFAM" id="SSF48371">
    <property type="entry name" value="ARM repeat"/>
    <property type="match status" value="1"/>
</dbReference>
<accession>A0AAW0Q7P3</accession>
<dbReference type="PANTHER" id="PTHR21567:SF87">
    <property type="entry name" value="CRESCERIN-LIKE PROTEIN CHE-12"/>
    <property type="match status" value="1"/>
</dbReference>
<name>A0AAW0Q7P3_9GOBI</name>
<reference evidence="4" key="1">
    <citation type="submission" date="2024-04" db="EMBL/GenBank/DDBJ databases">
        <title>Salinicola lusitanus LLJ914,a marine bacterium isolated from the Okinawa Trough.</title>
        <authorList>
            <person name="Li J."/>
        </authorList>
    </citation>
    <scope>NUCLEOTIDE SEQUENCE [LARGE SCALE GENOMIC DNA]</scope>
</reference>
<dbReference type="InterPro" id="IPR016024">
    <property type="entry name" value="ARM-type_fold"/>
</dbReference>
<dbReference type="InterPro" id="IPR034085">
    <property type="entry name" value="TOG"/>
</dbReference>
<dbReference type="SMART" id="SM01349">
    <property type="entry name" value="TOG"/>
    <property type="match status" value="1"/>
</dbReference>
<keyword evidence="4" id="KW-1185">Reference proteome</keyword>
<sequence length="411" mass="47108">METNDDDDEASVPSRRSGPSHRRRPHFLPKKIPLACPDESAFGPSHKRHPHFLPKKIPLACPDEIDDDLPEPSKPSGRPPRQENCRPLKHRAPESYPNDQQNNMESCDDDDEVPVPSRSSGPTPKYKNRRPKYQQDTMETCDDEVEDVTPKTKPPKNPATENRKRRADAMERLKDRHQDKGPYKDPEETLEQVLKDLELSDVDFWDKKVRTLDILQTLVMFNRPHVEQRIRVITVALIDQVSSKRTSLACAAVETLAMLAVYLKTKMDTEVGVMIEALLKRLGTGKEIYLKEKTNMALECISRNCSLSCNITALLDCGHGNKSDVIRTCTAEQLAYLVEMYGTDKMFDIMKFSSERIVVALSEMAVDRNPEVRHEGKQVMKTFVDHPEFKLIWNAKVPTKNKSWMRKFLKD</sequence>
<dbReference type="Proteomes" id="UP001460270">
    <property type="component" value="Unassembled WGS sequence"/>
</dbReference>
<gene>
    <name evidence="3" type="ORF">WMY93_000491</name>
</gene>
<evidence type="ECO:0000313" key="3">
    <source>
        <dbReference type="EMBL" id="KAK7944763.1"/>
    </source>
</evidence>
<dbReference type="Pfam" id="PF12348">
    <property type="entry name" value="CLASP_N"/>
    <property type="match status" value="1"/>
</dbReference>
<dbReference type="PANTHER" id="PTHR21567">
    <property type="entry name" value="CLASP"/>
    <property type="match status" value="1"/>
</dbReference>
<feature type="domain" description="TOG" evidence="2">
    <location>
        <begin position="182"/>
        <end position="403"/>
    </location>
</feature>
<dbReference type="EMBL" id="JBBPFD010000001">
    <property type="protein sequence ID" value="KAK7944763.1"/>
    <property type="molecule type" value="Genomic_DNA"/>
</dbReference>
<proteinExistence type="predicted"/>
<dbReference type="GO" id="GO:0000226">
    <property type="term" value="P:microtubule cytoskeleton organization"/>
    <property type="evidence" value="ECO:0007669"/>
    <property type="project" value="TreeGrafter"/>
</dbReference>